<evidence type="ECO:0000259" key="2">
    <source>
        <dbReference type="Pfam" id="PF01968"/>
    </source>
</evidence>
<dbReference type="Proteomes" id="UP001218218">
    <property type="component" value="Unassembled WGS sequence"/>
</dbReference>
<evidence type="ECO:0000313" key="7">
    <source>
        <dbReference type="Proteomes" id="UP001218218"/>
    </source>
</evidence>
<evidence type="ECO:0000259" key="3">
    <source>
        <dbReference type="Pfam" id="PF02538"/>
    </source>
</evidence>
<accession>A0AAD7EUI1</accession>
<dbReference type="GO" id="GO:0005829">
    <property type="term" value="C:cytosol"/>
    <property type="evidence" value="ECO:0007669"/>
    <property type="project" value="TreeGrafter"/>
</dbReference>
<dbReference type="InterPro" id="IPR003692">
    <property type="entry name" value="Hydantoinase_B"/>
</dbReference>
<reference evidence="6" key="1">
    <citation type="submission" date="2023-03" db="EMBL/GenBank/DDBJ databases">
        <title>Massive genome expansion in bonnet fungi (Mycena s.s.) driven by repeated elements and novel gene families across ecological guilds.</title>
        <authorList>
            <consortium name="Lawrence Berkeley National Laboratory"/>
            <person name="Harder C.B."/>
            <person name="Miyauchi S."/>
            <person name="Viragh M."/>
            <person name="Kuo A."/>
            <person name="Thoen E."/>
            <person name="Andreopoulos B."/>
            <person name="Lu D."/>
            <person name="Skrede I."/>
            <person name="Drula E."/>
            <person name="Henrissat B."/>
            <person name="Morin E."/>
            <person name="Kohler A."/>
            <person name="Barry K."/>
            <person name="LaButti K."/>
            <person name="Morin E."/>
            <person name="Salamov A."/>
            <person name="Lipzen A."/>
            <person name="Mereny Z."/>
            <person name="Hegedus B."/>
            <person name="Baldrian P."/>
            <person name="Stursova M."/>
            <person name="Weitz H."/>
            <person name="Taylor A."/>
            <person name="Grigoriev I.V."/>
            <person name="Nagy L.G."/>
            <person name="Martin F."/>
            <person name="Kauserud H."/>
        </authorList>
    </citation>
    <scope>NUCLEOTIDE SEQUENCE</scope>
    <source>
        <strain evidence="6">CBHHK002</strain>
    </source>
</reference>
<feature type="domain" description="Hydantoinase A/oxoprolinase" evidence="2">
    <location>
        <begin position="211"/>
        <end position="499"/>
    </location>
</feature>
<dbReference type="GO" id="GO:0006749">
    <property type="term" value="P:glutathione metabolic process"/>
    <property type="evidence" value="ECO:0007669"/>
    <property type="project" value="TreeGrafter"/>
</dbReference>
<dbReference type="Pfam" id="PF19278">
    <property type="entry name" value="Hydant_A_C"/>
    <property type="match status" value="1"/>
</dbReference>
<feature type="domain" description="Hydantoinase B/oxoprolinase" evidence="3">
    <location>
        <begin position="711"/>
        <end position="1228"/>
    </location>
</feature>
<dbReference type="Pfam" id="PF05378">
    <property type="entry name" value="Hydant_A_N"/>
    <property type="match status" value="1"/>
</dbReference>
<dbReference type="GO" id="GO:0017168">
    <property type="term" value="F:5-oxoprolinase (ATP-hydrolyzing) activity"/>
    <property type="evidence" value="ECO:0007669"/>
    <property type="project" value="TreeGrafter"/>
</dbReference>
<sequence>MGDNSYYRLGVDVGGSFTDVLLLNTKTGETWRAKVASTPADQSLGVRTGIDQILHQIPDGANVVLQVVNHGTTVATNAILEGQGAKVVALIVTEGYRDLLQTRRSQVPGGLAGWITWKKPEPLAPLEATIEAPGRMATDGTEVRPFDADVFAQRLQTLVVQKPEAITVSLMNSFANPSHEQAVLRVLGDILPDVPVSLSSEVLPELMEYERAVTTVCNSYVKPKVSLYLNNLLKSLEGKTKHLRILRSDGGLSSVALATRFPVTLALSGPAGGVSGVVSSVAAETKYKNLITIDMGGTSTDVALIENGNPRIRRETHVADLIVRSPSVDVRTVGAGGGSIAHVPKVTKSLRVGPESAGAVPGPGEWPCYGTGGTQTTVTDANAVLGYLPEYLLGGSFKLDLNAARQAVQRTADDLGISLLEAAEGIIRVANETMYGALRLVSVEQGYDPRDFSLVAFGGAGPLHANALGILLHSWPVIIPPSPGVLCAWGDATTILRHEETHTFIRNLAHTNSEDIIQGYADLLEKAKKIMLEEQGVPKDLQVYKYQADLRYLGQAITIPVDVELSQLQLNASTHIIDLFEKAHQKAFTYKLSSDIELMNLRIVAEEIPPEFKVQRLTPADTVEPSASAISGRTILVYQNTEYKDSPIWARSALKWGHVVQGPCIVNEMDSNTVVLPGYKAEVDELGNLLIWESTGSEIVAHDKSENEGLDTVKVDIFESALRNARNEMDTLMTRASMSPAIREQQDEFNVIAEPSGKMIVGQFGSFIGQFLNMWKGTVEEGDIFLVNDPYSVGGSISHLNDWLVMMPIHMNNKLIAWTANFGHMTDNGGAVPGSLPTGAMSIFEEGIQIPVTKVASRGVWNEPLMELLYRNCRLPEWNRSDTQALVAACTLAGKRMQELYTRFGDKNYFAIIAELLNRNRKAVGTLIKEVIPDQPVYFEDWIDDDGRGLGPWKVACTMSKKDGILKMDFTGTDPQSPSSINYFLSHNMFKRFIGIYLVTVYDPRCVVNDGFHDLIDLYIPQGTLLNPMRPAALSTRTHLLGRVMDLLSGLLGQKAPEFMTAGGFSDSPHFMYSGFRENGQWYQLYQIGFGGIPARPHGDGMDGHCLWPAMKSVPNEFLELYYPLRIEEYNTVTDSGGPGLYRGGNAQRIFYRFLEEGEISIHDDRWLSKPWGVLGGEPGGRSSKILVHNADGSGRREVLQSKQDHIRVQKDDLLEWLTWGGGGYGDPLKRDAHLVALEVHRGLVSFEGAKRYGVVVNPDFSVDEQATEGLRLKITNARPADAKPEIFNRGGTWEELRANALVETGLSPPKLPWEVPLRGPMLGLPHIRQWMKDHGQIKE</sequence>
<protein>
    <submittedName>
        <fullName evidence="6">5-oxoprolinase</fullName>
    </submittedName>
</protein>
<comment type="caution">
    <text evidence="6">The sequence shown here is derived from an EMBL/GenBank/DDBJ whole genome shotgun (WGS) entry which is preliminary data.</text>
</comment>
<dbReference type="InterPro" id="IPR002821">
    <property type="entry name" value="Hydantoinase_A"/>
</dbReference>
<dbReference type="EMBL" id="JARIHO010000012">
    <property type="protein sequence ID" value="KAJ7352632.1"/>
    <property type="molecule type" value="Genomic_DNA"/>
</dbReference>
<evidence type="ECO:0000259" key="5">
    <source>
        <dbReference type="Pfam" id="PF19278"/>
    </source>
</evidence>
<feature type="domain" description="Acetophenone carboxylase-like C-terminal" evidence="5">
    <location>
        <begin position="512"/>
        <end position="685"/>
    </location>
</feature>
<organism evidence="6 7">
    <name type="scientific">Mycena albidolilacea</name>
    <dbReference type="NCBI Taxonomy" id="1033008"/>
    <lineage>
        <taxon>Eukaryota</taxon>
        <taxon>Fungi</taxon>
        <taxon>Dikarya</taxon>
        <taxon>Basidiomycota</taxon>
        <taxon>Agaricomycotina</taxon>
        <taxon>Agaricomycetes</taxon>
        <taxon>Agaricomycetidae</taxon>
        <taxon>Agaricales</taxon>
        <taxon>Marasmiineae</taxon>
        <taxon>Mycenaceae</taxon>
        <taxon>Mycena</taxon>
    </lineage>
</organism>
<feature type="domain" description="Hydantoinase/oxoprolinase N-terminal" evidence="4">
    <location>
        <begin position="8"/>
        <end position="187"/>
    </location>
</feature>
<name>A0AAD7EUI1_9AGAR</name>
<dbReference type="PANTHER" id="PTHR11365:SF23">
    <property type="entry name" value="HYPOTHETICAL 5-OXOPROLINASE (EUROFUNG)-RELATED"/>
    <property type="match status" value="1"/>
</dbReference>
<evidence type="ECO:0000313" key="6">
    <source>
        <dbReference type="EMBL" id="KAJ7352632.1"/>
    </source>
</evidence>
<keyword evidence="7" id="KW-1185">Reference proteome</keyword>
<evidence type="ECO:0000259" key="4">
    <source>
        <dbReference type="Pfam" id="PF05378"/>
    </source>
</evidence>
<gene>
    <name evidence="6" type="ORF">DFH08DRAFT_775831</name>
</gene>
<dbReference type="Pfam" id="PF01968">
    <property type="entry name" value="Hydantoinase_A"/>
    <property type="match status" value="1"/>
</dbReference>
<evidence type="ECO:0000256" key="1">
    <source>
        <dbReference type="ARBA" id="ARBA00010403"/>
    </source>
</evidence>
<proteinExistence type="inferred from homology"/>
<dbReference type="Pfam" id="PF02538">
    <property type="entry name" value="Hydantoinase_B"/>
    <property type="match status" value="1"/>
</dbReference>
<comment type="similarity">
    <text evidence="1">Belongs to the oxoprolinase family.</text>
</comment>
<dbReference type="InterPro" id="IPR049517">
    <property type="entry name" value="ACX-like_C"/>
</dbReference>
<dbReference type="InterPro" id="IPR045079">
    <property type="entry name" value="Oxoprolinase-like"/>
</dbReference>
<dbReference type="PANTHER" id="PTHR11365">
    <property type="entry name" value="5-OXOPROLINASE RELATED"/>
    <property type="match status" value="1"/>
</dbReference>
<dbReference type="InterPro" id="IPR008040">
    <property type="entry name" value="Hydant_A_N"/>
</dbReference>